<organism evidence="2 3">
    <name type="scientific">Pacificispira spongiicola</name>
    <dbReference type="NCBI Taxonomy" id="2729598"/>
    <lineage>
        <taxon>Bacteria</taxon>
        <taxon>Pseudomonadati</taxon>
        <taxon>Pseudomonadota</taxon>
        <taxon>Alphaproteobacteria</taxon>
        <taxon>Rhodospirillales</taxon>
        <taxon>Rhodospirillaceae</taxon>
        <taxon>Pacificispira</taxon>
    </lineage>
</organism>
<dbReference type="EMBL" id="JABBNT010000003">
    <property type="protein sequence ID" value="NMM45195.1"/>
    <property type="molecule type" value="Genomic_DNA"/>
</dbReference>
<dbReference type="RefSeq" id="WP_169625555.1">
    <property type="nucleotide sequence ID" value="NZ_JABBNT010000003.1"/>
</dbReference>
<keyword evidence="1" id="KW-1133">Transmembrane helix</keyword>
<keyword evidence="1" id="KW-0472">Membrane</keyword>
<protein>
    <submittedName>
        <fullName evidence="2">Uncharacterized protein</fullName>
    </submittedName>
</protein>
<reference evidence="2 3" key="1">
    <citation type="submission" date="2020-04" db="EMBL/GenBank/DDBJ databases">
        <title>Rhodospirillaceae bacterium KN72 isolated from deep sea.</title>
        <authorList>
            <person name="Zhang D.-C."/>
        </authorList>
    </citation>
    <scope>NUCLEOTIDE SEQUENCE [LARGE SCALE GENOMIC DNA]</scope>
    <source>
        <strain evidence="2 3">KN72</strain>
    </source>
</reference>
<keyword evidence="1" id="KW-0812">Transmembrane</keyword>
<name>A0A7Y0E0X8_9PROT</name>
<comment type="caution">
    <text evidence="2">The sequence shown here is derived from an EMBL/GenBank/DDBJ whole genome shotgun (WGS) entry which is preliminary data.</text>
</comment>
<sequence length="63" mass="7227">MTDNSEKPDPKKAAWKGYADYRREMEQRRTEAFSKRLTLGTMVRIAAILLALLLIADAMKLLD</sequence>
<dbReference type="AlphaFoldDB" id="A0A7Y0E0X8"/>
<accession>A0A7Y0E0X8</accession>
<evidence type="ECO:0000313" key="3">
    <source>
        <dbReference type="Proteomes" id="UP000539372"/>
    </source>
</evidence>
<evidence type="ECO:0000256" key="1">
    <source>
        <dbReference type="SAM" id="Phobius"/>
    </source>
</evidence>
<evidence type="ECO:0000313" key="2">
    <source>
        <dbReference type="EMBL" id="NMM45195.1"/>
    </source>
</evidence>
<dbReference type="Proteomes" id="UP000539372">
    <property type="component" value="Unassembled WGS sequence"/>
</dbReference>
<keyword evidence="3" id="KW-1185">Reference proteome</keyword>
<gene>
    <name evidence="2" type="ORF">HH303_11945</name>
</gene>
<feature type="transmembrane region" description="Helical" evidence="1">
    <location>
        <begin position="37"/>
        <end position="56"/>
    </location>
</feature>
<proteinExistence type="predicted"/>